<dbReference type="Gene3D" id="3.40.50.1820">
    <property type="entry name" value="alpha/beta hydrolase"/>
    <property type="match status" value="1"/>
</dbReference>
<proteinExistence type="inferred from homology"/>
<reference evidence="3" key="1">
    <citation type="submission" date="2014-07" db="EMBL/GenBank/DDBJ databases">
        <title>First characterization of the anatoxin-a biosynthesis gene cluster from Cuspidothrix issatschenkoi.</title>
        <authorList>
            <person name="Pan Q."/>
            <person name="Jiang Y."/>
            <person name="Li R."/>
        </authorList>
    </citation>
    <scope>NUCLEOTIDE SEQUENCE</scope>
    <source>
        <strain evidence="3">RM-6</strain>
    </source>
</reference>
<protein>
    <submittedName>
        <fullName evidence="3">Anatoxin-a synthetase A thioesterase type II</fullName>
    </submittedName>
</protein>
<gene>
    <name evidence="3" type="primary">anaA</name>
</gene>
<name>A0A097PUG7_9CYAN</name>
<sequence length="250" mass="28442">MQTEVLNLWVKCYQSNPEANLRLFCLPYAGGGTSVFRLWAQELPLNVEVCAIDMPGRERRMGEKPISNLESLTDILVEVFLQYLDKPFAIFGHSMGALIVYELSRKLQQKNISPVYLFVSGRAAPNLPELYPPLHLLPDAEFTEKLSKVYNAIPDTVLKDKDLMELFLPVLRADMTLVETHIHSQGEPLDCPIFALGGLEDKEASYDFLVNWRECTRGSFSVQMFPGGHFYLNENKQPLLEFISQTLKNL</sequence>
<organism evidence="3">
    <name type="scientific">Cuspidothrix issatschenkoi RM-6</name>
    <dbReference type="NCBI Taxonomy" id="1564607"/>
    <lineage>
        <taxon>Bacteria</taxon>
        <taxon>Bacillati</taxon>
        <taxon>Cyanobacteriota</taxon>
        <taxon>Cyanophyceae</taxon>
        <taxon>Nostocales</taxon>
        <taxon>Aphanizomenonaceae</taxon>
        <taxon>Cuspidothrix</taxon>
    </lineage>
</organism>
<dbReference type="AlphaFoldDB" id="A0A097PUG7"/>
<evidence type="ECO:0000259" key="2">
    <source>
        <dbReference type="Pfam" id="PF00975"/>
    </source>
</evidence>
<dbReference type="Pfam" id="PF00975">
    <property type="entry name" value="Thioesterase"/>
    <property type="match status" value="1"/>
</dbReference>
<dbReference type="PANTHER" id="PTHR11487">
    <property type="entry name" value="THIOESTERASE"/>
    <property type="match status" value="1"/>
</dbReference>
<comment type="similarity">
    <text evidence="1">Belongs to the thioesterase family.</text>
</comment>
<accession>A0A097PUG7</accession>
<dbReference type="EMBL" id="KM245024">
    <property type="protein sequence ID" value="AIU56837.1"/>
    <property type="molecule type" value="Genomic_DNA"/>
</dbReference>
<dbReference type="InterPro" id="IPR001031">
    <property type="entry name" value="Thioesterase"/>
</dbReference>
<dbReference type="SUPFAM" id="SSF53474">
    <property type="entry name" value="alpha/beta-Hydrolases"/>
    <property type="match status" value="1"/>
</dbReference>
<dbReference type="GO" id="GO:0008610">
    <property type="term" value="P:lipid biosynthetic process"/>
    <property type="evidence" value="ECO:0007669"/>
    <property type="project" value="TreeGrafter"/>
</dbReference>
<dbReference type="PANTHER" id="PTHR11487:SF0">
    <property type="entry name" value="S-ACYL FATTY ACID SYNTHASE THIOESTERASE, MEDIUM CHAIN"/>
    <property type="match status" value="1"/>
</dbReference>
<dbReference type="InterPro" id="IPR012223">
    <property type="entry name" value="TEII"/>
</dbReference>
<evidence type="ECO:0000313" key="3">
    <source>
        <dbReference type="EMBL" id="AIU56837.1"/>
    </source>
</evidence>
<feature type="domain" description="Thioesterase" evidence="2">
    <location>
        <begin position="22"/>
        <end position="245"/>
    </location>
</feature>
<dbReference type="InterPro" id="IPR029058">
    <property type="entry name" value="AB_hydrolase_fold"/>
</dbReference>
<evidence type="ECO:0000256" key="1">
    <source>
        <dbReference type="ARBA" id="ARBA00007169"/>
    </source>
</evidence>